<evidence type="ECO:0000256" key="1">
    <source>
        <dbReference type="SAM" id="MobiDB-lite"/>
    </source>
</evidence>
<gene>
    <name evidence="2" type="ORF">Prubr_45000</name>
</gene>
<accession>A0A810N5L8</accession>
<reference evidence="2" key="1">
    <citation type="submission" date="2020-08" db="EMBL/GenBank/DDBJ databases">
        <title>Whole genome shotgun sequence of Polymorphospora rubra NBRC 101157.</title>
        <authorList>
            <person name="Komaki H."/>
            <person name="Tamura T."/>
        </authorList>
    </citation>
    <scope>NUCLEOTIDE SEQUENCE</scope>
    <source>
        <strain evidence="2">NBRC 101157</strain>
    </source>
</reference>
<dbReference type="Proteomes" id="UP000680866">
    <property type="component" value="Chromosome"/>
</dbReference>
<evidence type="ECO:0000313" key="3">
    <source>
        <dbReference type="Proteomes" id="UP000680866"/>
    </source>
</evidence>
<dbReference type="KEGG" id="pry:Prubr_45000"/>
<name>A0A810N5L8_9ACTN</name>
<feature type="compositionally biased region" description="Acidic residues" evidence="1">
    <location>
        <begin position="392"/>
        <end position="405"/>
    </location>
</feature>
<feature type="region of interest" description="Disordered" evidence="1">
    <location>
        <begin position="363"/>
        <end position="433"/>
    </location>
</feature>
<feature type="compositionally biased region" description="Basic and acidic residues" evidence="1">
    <location>
        <begin position="375"/>
        <end position="391"/>
    </location>
</feature>
<dbReference type="RefSeq" id="WP_212816808.1">
    <property type="nucleotide sequence ID" value="NZ_AP023359.1"/>
</dbReference>
<keyword evidence="3" id="KW-1185">Reference proteome</keyword>
<dbReference type="AlphaFoldDB" id="A0A810N5L8"/>
<feature type="compositionally biased region" description="Basic and acidic residues" evidence="1">
    <location>
        <begin position="424"/>
        <end position="433"/>
    </location>
</feature>
<sequence>MTQPAQMTKSTDSPARARARFIEQLYDEFRGRRWHLQGAKATWDEARDAPIPQMGVTLHRVTTGGDAGADLGLKKGKLADFYADSDNVVEPRSYGSDREGQALRWISTLVFKYLNHLALNPVEVQAAVHKGVLYVAANSGKSNTELARIAGRYKTGTQFVTRILDELDRFERAADSALTFSEREERHRAKLRLRILDESTRWDEDYPLVCATLTEQVVVCADGEDGLHAERRISRAVGGTPTHIAGVKRPCVACYLDLFQGRGVRPGPYWPSEAANIDIEEYVDRDVTELADRIERAIPNTYVTLLYACPNYIMALSGRGRTKGQAQKWNSVTDEYNSDSDTGEDGEPLVTKQELTMAQVKQLRKDATAAPTKRKAVDDGGRSAKKAKIESESESEEESEDESEVEIVTSTGATKRKLSTEGGLETKKPRNHK</sequence>
<organism evidence="2 3">
    <name type="scientific">Polymorphospora rubra</name>
    <dbReference type="NCBI Taxonomy" id="338584"/>
    <lineage>
        <taxon>Bacteria</taxon>
        <taxon>Bacillati</taxon>
        <taxon>Actinomycetota</taxon>
        <taxon>Actinomycetes</taxon>
        <taxon>Micromonosporales</taxon>
        <taxon>Micromonosporaceae</taxon>
        <taxon>Polymorphospora</taxon>
    </lineage>
</organism>
<proteinExistence type="predicted"/>
<protein>
    <submittedName>
        <fullName evidence="2">Uncharacterized protein</fullName>
    </submittedName>
</protein>
<dbReference type="EMBL" id="AP023359">
    <property type="protein sequence ID" value="BCJ67479.1"/>
    <property type="molecule type" value="Genomic_DNA"/>
</dbReference>
<evidence type="ECO:0000313" key="2">
    <source>
        <dbReference type="EMBL" id="BCJ67479.1"/>
    </source>
</evidence>